<accession>A0ABV2DMW4</accession>
<organism evidence="1 2">
    <name type="scientific">Mesorhizobium shangrilense</name>
    <dbReference type="NCBI Taxonomy" id="460060"/>
    <lineage>
        <taxon>Bacteria</taxon>
        <taxon>Pseudomonadati</taxon>
        <taxon>Pseudomonadota</taxon>
        <taxon>Alphaproteobacteria</taxon>
        <taxon>Hyphomicrobiales</taxon>
        <taxon>Phyllobacteriaceae</taxon>
        <taxon>Mesorhizobium</taxon>
    </lineage>
</organism>
<proteinExistence type="predicted"/>
<dbReference type="EMBL" id="JBEWSZ010000004">
    <property type="protein sequence ID" value="MET2831440.1"/>
    <property type="molecule type" value="Genomic_DNA"/>
</dbReference>
<evidence type="ECO:0000313" key="2">
    <source>
        <dbReference type="Proteomes" id="UP001548832"/>
    </source>
</evidence>
<dbReference type="RefSeq" id="WP_354463559.1">
    <property type="nucleotide sequence ID" value="NZ_JBEWSZ010000004.1"/>
</dbReference>
<evidence type="ECO:0000313" key="1">
    <source>
        <dbReference type="EMBL" id="MET2831440.1"/>
    </source>
</evidence>
<protein>
    <submittedName>
        <fullName evidence="1">Uncharacterized protein</fullName>
    </submittedName>
</protein>
<gene>
    <name evidence="1" type="ORF">ABVQ20_31290</name>
</gene>
<name>A0ABV2DMW4_9HYPH</name>
<keyword evidence="2" id="KW-1185">Reference proteome</keyword>
<reference evidence="1 2" key="1">
    <citation type="submission" date="2024-06" db="EMBL/GenBank/DDBJ databases">
        <authorList>
            <person name="Kim D.-U."/>
        </authorList>
    </citation>
    <scope>NUCLEOTIDE SEQUENCE [LARGE SCALE GENOMIC DNA]</scope>
    <source>
        <strain evidence="1 2">KACC15460</strain>
    </source>
</reference>
<dbReference type="Proteomes" id="UP001548832">
    <property type="component" value="Unassembled WGS sequence"/>
</dbReference>
<comment type="caution">
    <text evidence="1">The sequence shown here is derived from an EMBL/GenBank/DDBJ whole genome shotgun (WGS) entry which is preliminary data.</text>
</comment>
<sequence length="52" mass="5618">MTLADQMATLEFAGISDAICEISLDPGQLPACKDIPPEVTIVAAMFRLEWPP</sequence>